<protein>
    <submittedName>
        <fullName evidence="2">Uncharacterized protein</fullName>
    </submittedName>
</protein>
<sequence>MLCLIAAIDLWPEAYGEPNEWGIAITGDFHVFYHLRSTIELGETISWGKGSRGQLLMLGRRGEEESVPLCLLVPKLTKAQTKGRKKLAEAVPEPFPANAINVQQMPTAFMQPCPFRPTLLTAPITKLITAEEWERRNAHWLDQLMDPESAKEMVESMIEEEVTEEIFLLISKARRNILHRWAKWEDFDLDWRLLEAPILPEVEVTDETSQEILQVETNTA</sequence>
<comment type="caution">
    <text evidence="2">The sequence shown here is derived from an EMBL/GenBank/DDBJ whole genome shotgun (WGS) entry which is preliminary data.</text>
</comment>
<accession>A0A8H4ZAE3</accession>
<gene>
    <name evidence="2" type="ORF">FANTH_8651</name>
</gene>
<reference evidence="2 3" key="1">
    <citation type="journal article" date="2020" name="BMC Genomics">
        <title>Correction to: Identification and distribution of gene clusters required for synthesis of sphingolipid metabolism inhibitors in diverse species of the filamentous fungus Fusarium.</title>
        <authorList>
            <person name="Kim H.S."/>
            <person name="Lohmar J.M."/>
            <person name="Busman M."/>
            <person name="Brown D.W."/>
            <person name="Naumann T.A."/>
            <person name="Divon H.H."/>
            <person name="Lysoe E."/>
            <person name="Uhlig S."/>
            <person name="Proctor R.H."/>
        </authorList>
    </citation>
    <scope>NUCLEOTIDE SEQUENCE [LARGE SCALE GENOMIC DNA]</scope>
    <source>
        <strain evidence="2 3">NRRL 25214</strain>
    </source>
</reference>
<dbReference type="EMBL" id="JABEVY010000209">
    <property type="protein sequence ID" value="KAF5242485.1"/>
    <property type="molecule type" value="Genomic_DNA"/>
</dbReference>
<evidence type="ECO:0000313" key="3">
    <source>
        <dbReference type="Proteomes" id="UP000573603"/>
    </source>
</evidence>
<dbReference type="AlphaFoldDB" id="A0A8H4ZAE3"/>
<evidence type="ECO:0000256" key="1">
    <source>
        <dbReference type="SAM" id="SignalP"/>
    </source>
</evidence>
<name>A0A8H4ZAE3_9HYPO</name>
<feature type="chain" id="PRO_5034585893" evidence="1">
    <location>
        <begin position="17"/>
        <end position="220"/>
    </location>
</feature>
<dbReference type="Proteomes" id="UP000573603">
    <property type="component" value="Unassembled WGS sequence"/>
</dbReference>
<feature type="signal peptide" evidence="1">
    <location>
        <begin position="1"/>
        <end position="16"/>
    </location>
</feature>
<keyword evidence="3" id="KW-1185">Reference proteome</keyword>
<keyword evidence="1" id="KW-0732">Signal</keyword>
<evidence type="ECO:0000313" key="2">
    <source>
        <dbReference type="EMBL" id="KAF5242485.1"/>
    </source>
</evidence>
<proteinExistence type="predicted"/>
<organism evidence="2 3">
    <name type="scientific">Fusarium anthophilum</name>
    <dbReference type="NCBI Taxonomy" id="48485"/>
    <lineage>
        <taxon>Eukaryota</taxon>
        <taxon>Fungi</taxon>
        <taxon>Dikarya</taxon>
        <taxon>Ascomycota</taxon>
        <taxon>Pezizomycotina</taxon>
        <taxon>Sordariomycetes</taxon>
        <taxon>Hypocreomycetidae</taxon>
        <taxon>Hypocreales</taxon>
        <taxon>Nectriaceae</taxon>
        <taxon>Fusarium</taxon>
        <taxon>Fusarium fujikuroi species complex</taxon>
    </lineage>
</organism>